<dbReference type="OrthoDB" id="4950444at2759"/>
<dbReference type="AlphaFoldDB" id="A0A9P7MVT4"/>
<evidence type="ECO:0000313" key="1">
    <source>
        <dbReference type="EMBL" id="KAG5971206.1"/>
    </source>
</evidence>
<accession>A0A9P7MVT4</accession>
<reference evidence="1" key="1">
    <citation type="journal article" date="2020" name="bioRxiv">
        <title>Whole genome comparisons of ergot fungi reveals the divergence and evolution of species within the genus Claviceps are the result of varying mechanisms driving genome evolution and host range expansion.</title>
        <authorList>
            <person name="Wyka S.A."/>
            <person name="Mondo S.J."/>
            <person name="Liu M."/>
            <person name="Dettman J."/>
            <person name="Nalam V."/>
            <person name="Broders K.D."/>
        </authorList>
    </citation>
    <scope>NUCLEOTIDE SEQUENCE</scope>
    <source>
        <strain evidence="1">CCC 1102</strain>
    </source>
</reference>
<gene>
    <name evidence="1" type="ORF">E4U56_007046</name>
</gene>
<sequence>MWEYAVVSGHEKHNHEPSLHAVAHPIHRRHTAEYKKAIRELSAWGIKACEIAEMLKLQYPEPVKAPAKDKPKNGTPEWIYAKYKLVRTRWYEKKKLPLHLRTNEVYRKRRKFPTYSKSKYAWCVGNFLLLR</sequence>
<organism evidence="1 2">
    <name type="scientific">Claviceps arundinis</name>
    <dbReference type="NCBI Taxonomy" id="1623583"/>
    <lineage>
        <taxon>Eukaryota</taxon>
        <taxon>Fungi</taxon>
        <taxon>Dikarya</taxon>
        <taxon>Ascomycota</taxon>
        <taxon>Pezizomycotina</taxon>
        <taxon>Sordariomycetes</taxon>
        <taxon>Hypocreomycetidae</taxon>
        <taxon>Hypocreales</taxon>
        <taxon>Clavicipitaceae</taxon>
        <taxon>Claviceps</taxon>
    </lineage>
</organism>
<evidence type="ECO:0000313" key="2">
    <source>
        <dbReference type="Proteomes" id="UP000784919"/>
    </source>
</evidence>
<dbReference type="EMBL" id="SRPS01000062">
    <property type="protein sequence ID" value="KAG5971206.1"/>
    <property type="molecule type" value="Genomic_DNA"/>
</dbReference>
<protein>
    <submittedName>
        <fullName evidence="1">Uncharacterized protein</fullName>
    </submittedName>
</protein>
<proteinExistence type="predicted"/>
<name>A0A9P7MVT4_9HYPO</name>
<comment type="caution">
    <text evidence="1">The sequence shown here is derived from an EMBL/GenBank/DDBJ whole genome shotgun (WGS) entry which is preliminary data.</text>
</comment>
<dbReference type="Proteomes" id="UP000784919">
    <property type="component" value="Unassembled WGS sequence"/>
</dbReference>